<proteinExistence type="predicted"/>
<comment type="caution">
    <text evidence="2">The sequence shown here is derived from an EMBL/GenBank/DDBJ whole genome shotgun (WGS) entry which is preliminary data.</text>
</comment>
<sequence length="131" mass="14675">MTLWTQELDQVWLNEMIHQANILGKRSNSGFKKEAWVESLKKFNARPNCSFTMAQLKSHNATLREQYSIILSMASVCNGLGVRLLSRCLPGHHMGRLPRNQAEVVPAVEEQAIPAVHLCDNLYKGTLATDG</sequence>
<name>A0A397AE60_APHAT</name>
<dbReference type="Proteomes" id="UP000265427">
    <property type="component" value="Unassembled WGS sequence"/>
</dbReference>
<evidence type="ECO:0000313" key="2">
    <source>
        <dbReference type="EMBL" id="RHY05952.1"/>
    </source>
</evidence>
<organism evidence="2 3">
    <name type="scientific">Aphanomyces astaci</name>
    <name type="common">Crayfish plague agent</name>
    <dbReference type="NCBI Taxonomy" id="112090"/>
    <lineage>
        <taxon>Eukaryota</taxon>
        <taxon>Sar</taxon>
        <taxon>Stramenopiles</taxon>
        <taxon>Oomycota</taxon>
        <taxon>Saprolegniomycetes</taxon>
        <taxon>Saprolegniales</taxon>
        <taxon>Verrucalvaceae</taxon>
        <taxon>Aphanomyces</taxon>
    </lineage>
</organism>
<evidence type="ECO:0000313" key="3">
    <source>
        <dbReference type="Proteomes" id="UP000265427"/>
    </source>
</evidence>
<dbReference type="EMBL" id="QUSZ01006381">
    <property type="protein sequence ID" value="RHY05952.1"/>
    <property type="molecule type" value="Genomic_DNA"/>
</dbReference>
<dbReference type="AlphaFoldDB" id="A0A397AE60"/>
<reference evidence="2 3" key="1">
    <citation type="submission" date="2018-08" db="EMBL/GenBank/DDBJ databases">
        <title>Aphanomyces genome sequencing and annotation.</title>
        <authorList>
            <person name="Minardi D."/>
            <person name="Oidtmann B."/>
            <person name="Van Der Giezen M."/>
            <person name="Studholme D.J."/>
        </authorList>
    </citation>
    <scope>NUCLEOTIDE SEQUENCE [LARGE SCALE GENOMIC DNA]</scope>
    <source>
        <strain evidence="2 3">Kv</strain>
    </source>
</reference>
<feature type="domain" description="Myb/SANT-like" evidence="1">
    <location>
        <begin position="4"/>
        <end position="73"/>
    </location>
</feature>
<dbReference type="Pfam" id="PF12776">
    <property type="entry name" value="Myb_DNA-bind_3"/>
    <property type="match status" value="1"/>
</dbReference>
<evidence type="ECO:0000259" key="1">
    <source>
        <dbReference type="Pfam" id="PF12776"/>
    </source>
</evidence>
<gene>
    <name evidence="2" type="ORF">DYB36_006813</name>
</gene>
<protein>
    <recommendedName>
        <fullName evidence="1">Myb/SANT-like domain-containing protein</fullName>
    </recommendedName>
</protein>
<accession>A0A397AE60</accession>
<dbReference type="InterPro" id="IPR024752">
    <property type="entry name" value="Myb/SANT-like_dom"/>
</dbReference>